<dbReference type="PANTHER" id="PTHR19848:SF8">
    <property type="entry name" value="F-BOX AND WD REPEAT DOMAIN CONTAINING 7"/>
    <property type="match status" value="1"/>
</dbReference>
<reference evidence="7 8" key="1">
    <citation type="submission" date="2019-03" db="EMBL/GenBank/DDBJ databases">
        <title>Deep-cultivation of Planctomycetes and their phenomic and genomic characterization uncovers novel biology.</title>
        <authorList>
            <person name="Wiegand S."/>
            <person name="Jogler M."/>
            <person name="Boedeker C."/>
            <person name="Pinto D."/>
            <person name="Vollmers J."/>
            <person name="Rivas-Marin E."/>
            <person name="Kohn T."/>
            <person name="Peeters S.H."/>
            <person name="Heuer A."/>
            <person name="Rast P."/>
            <person name="Oberbeckmann S."/>
            <person name="Bunk B."/>
            <person name="Jeske O."/>
            <person name="Meyerdierks A."/>
            <person name="Storesund J.E."/>
            <person name="Kallscheuer N."/>
            <person name="Luecker S."/>
            <person name="Lage O.M."/>
            <person name="Pohl T."/>
            <person name="Merkel B.J."/>
            <person name="Hornburger P."/>
            <person name="Mueller R.-W."/>
            <person name="Bruemmer F."/>
            <person name="Labrenz M."/>
            <person name="Spormann A.M."/>
            <person name="Op den Camp H."/>
            <person name="Overmann J."/>
            <person name="Amann R."/>
            <person name="Jetten M.S.M."/>
            <person name="Mascher T."/>
            <person name="Medema M.H."/>
            <person name="Devos D.P."/>
            <person name="Kaster A.-K."/>
            <person name="Ovreas L."/>
            <person name="Rohde M."/>
            <person name="Galperin M.Y."/>
            <person name="Jogler C."/>
        </authorList>
    </citation>
    <scope>NUCLEOTIDE SEQUENCE [LARGE SCALE GENOMIC DNA]</scope>
    <source>
        <strain evidence="7 8">Enr17</strain>
    </source>
</reference>
<dbReference type="Gene3D" id="2.130.10.10">
    <property type="entry name" value="YVTN repeat-like/Quinoprotein amine dehydrogenase"/>
    <property type="match status" value="3"/>
</dbReference>
<feature type="compositionally biased region" description="Polar residues" evidence="4">
    <location>
        <begin position="105"/>
        <end position="141"/>
    </location>
</feature>
<keyword evidence="7" id="KW-0808">Transferase</keyword>
<feature type="repeat" description="WD" evidence="3">
    <location>
        <begin position="957"/>
        <end position="998"/>
    </location>
</feature>
<dbReference type="SUPFAM" id="SSF56436">
    <property type="entry name" value="C-type lectin-like"/>
    <property type="match status" value="1"/>
</dbReference>
<dbReference type="PRINTS" id="PR01217">
    <property type="entry name" value="PRICHEXTENSN"/>
</dbReference>
<dbReference type="Pfam" id="PF03781">
    <property type="entry name" value="FGE-sulfatase"/>
    <property type="match status" value="1"/>
</dbReference>
<keyword evidence="8" id="KW-1185">Reference proteome</keyword>
<organism evidence="7 8">
    <name type="scientific">Gimesia fumaroli</name>
    <dbReference type="NCBI Taxonomy" id="2527976"/>
    <lineage>
        <taxon>Bacteria</taxon>
        <taxon>Pseudomonadati</taxon>
        <taxon>Planctomycetota</taxon>
        <taxon>Planctomycetia</taxon>
        <taxon>Planctomycetales</taxon>
        <taxon>Planctomycetaceae</taxon>
        <taxon>Gimesia</taxon>
    </lineage>
</organism>
<feature type="domain" description="Sulfatase-modifying factor enzyme-like" evidence="6">
    <location>
        <begin position="1081"/>
        <end position="1364"/>
    </location>
</feature>
<dbReference type="PROSITE" id="PS50294">
    <property type="entry name" value="WD_REPEATS_REGION"/>
    <property type="match status" value="4"/>
</dbReference>
<feature type="region of interest" description="Disordered" evidence="4">
    <location>
        <begin position="185"/>
        <end position="249"/>
    </location>
</feature>
<dbReference type="PANTHER" id="PTHR19848">
    <property type="entry name" value="WD40 REPEAT PROTEIN"/>
    <property type="match status" value="1"/>
</dbReference>
<keyword evidence="5" id="KW-0812">Transmembrane</keyword>
<dbReference type="EMBL" id="CP037452">
    <property type="protein sequence ID" value="QDV53056.1"/>
    <property type="molecule type" value="Genomic_DNA"/>
</dbReference>
<feature type="repeat" description="WD" evidence="3">
    <location>
        <begin position="743"/>
        <end position="783"/>
    </location>
</feature>
<keyword evidence="5" id="KW-1133">Transmembrane helix</keyword>
<feature type="repeat" description="WD" evidence="3">
    <location>
        <begin position="871"/>
        <end position="911"/>
    </location>
</feature>
<evidence type="ECO:0000256" key="5">
    <source>
        <dbReference type="SAM" id="Phobius"/>
    </source>
</evidence>
<dbReference type="PROSITE" id="PS00678">
    <property type="entry name" value="WD_REPEATS_1"/>
    <property type="match status" value="2"/>
</dbReference>
<protein>
    <submittedName>
        <fullName evidence="7">Serine/threonine-protein kinase pkn1</fullName>
        <ecNumber evidence="7">2.7.11.1</ecNumber>
    </submittedName>
</protein>
<dbReference type="Proteomes" id="UP000318313">
    <property type="component" value="Chromosome"/>
</dbReference>
<feature type="compositionally biased region" description="Polar residues" evidence="4">
    <location>
        <begin position="201"/>
        <end position="212"/>
    </location>
</feature>
<dbReference type="RefSeq" id="WP_145312303.1">
    <property type="nucleotide sequence ID" value="NZ_CP037452.1"/>
</dbReference>
<feature type="region of interest" description="Disordered" evidence="4">
    <location>
        <begin position="95"/>
        <end position="143"/>
    </location>
</feature>
<dbReference type="PROSITE" id="PS50082">
    <property type="entry name" value="WD_REPEATS_2"/>
    <property type="match status" value="7"/>
</dbReference>
<dbReference type="InterPro" id="IPR005532">
    <property type="entry name" value="SUMF_dom"/>
</dbReference>
<dbReference type="InterPro" id="IPR001680">
    <property type="entry name" value="WD40_rpt"/>
</dbReference>
<dbReference type="PRINTS" id="PR00320">
    <property type="entry name" value="GPROTEINBRPT"/>
</dbReference>
<dbReference type="EC" id="2.7.11.1" evidence="7"/>
<feature type="transmembrane region" description="Helical" evidence="5">
    <location>
        <begin position="159"/>
        <end position="181"/>
    </location>
</feature>
<evidence type="ECO:0000256" key="2">
    <source>
        <dbReference type="ARBA" id="ARBA00022737"/>
    </source>
</evidence>
<dbReference type="SMART" id="SM00320">
    <property type="entry name" value="WD40"/>
    <property type="match status" value="13"/>
</dbReference>
<dbReference type="InterPro" id="IPR042095">
    <property type="entry name" value="SUMF_sf"/>
</dbReference>
<dbReference type="InterPro" id="IPR019775">
    <property type="entry name" value="WD40_repeat_CS"/>
</dbReference>
<evidence type="ECO:0000313" key="7">
    <source>
        <dbReference type="EMBL" id="QDV53056.1"/>
    </source>
</evidence>
<keyword evidence="2" id="KW-0677">Repeat</keyword>
<dbReference type="InterPro" id="IPR011047">
    <property type="entry name" value="Quinoprotein_ADH-like_sf"/>
</dbReference>
<feature type="repeat" description="WD" evidence="3">
    <location>
        <begin position="493"/>
        <end position="534"/>
    </location>
</feature>
<dbReference type="Pfam" id="PF00400">
    <property type="entry name" value="WD40"/>
    <property type="match status" value="7"/>
</dbReference>
<accession>A0A518IIX8</accession>
<proteinExistence type="predicted"/>
<feature type="repeat" description="WD" evidence="3">
    <location>
        <begin position="535"/>
        <end position="576"/>
    </location>
</feature>
<keyword evidence="7" id="KW-0418">Kinase</keyword>
<dbReference type="GO" id="GO:0004674">
    <property type="term" value="F:protein serine/threonine kinase activity"/>
    <property type="evidence" value="ECO:0007669"/>
    <property type="project" value="UniProtKB-EC"/>
</dbReference>
<dbReference type="OrthoDB" id="500858at2"/>
<dbReference type="InterPro" id="IPR016187">
    <property type="entry name" value="CTDL_fold"/>
</dbReference>
<dbReference type="SUPFAM" id="SSF50998">
    <property type="entry name" value="Quinoprotein alcohol dehydrogenase-like"/>
    <property type="match status" value="2"/>
</dbReference>
<dbReference type="InterPro" id="IPR015943">
    <property type="entry name" value="WD40/YVTN_repeat-like_dom_sf"/>
</dbReference>
<feature type="repeat" description="WD" evidence="3">
    <location>
        <begin position="461"/>
        <end position="492"/>
    </location>
</feature>
<evidence type="ECO:0000259" key="6">
    <source>
        <dbReference type="Pfam" id="PF03781"/>
    </source>
</evidence>
<dbReference type="CDD" id="cd00200">
    <property type="entry name" value="WD40"/>
    <property type="match status" value="2"/>
</dbReference>
<dbReference type="InterPro" id="IPR020472">
    <property type="entry name" value="WD40_PAC1"/>
</dbReference>
<keyword evidence="5" id="KW-0472">Membrane</keyword>
<evidence type="ECO:0000256" key="3">
    <source>
        <dbReference type="PROSITE-ProRule" id="PRU00221"/>
    </source>
</evidence>
<dbReference type="Gene3D" id="3.90.1580.10">
    <property type="entry name" value="paralog of FGE (formylglycine-generating enzyme)"/>
    <property type="match status" value="1"/>
</dbReference>
<dbReference type="KEGG" id="gfm:Enr17x_51260"/>
<evidence type="ECO:0000313" key="8">
    <source>
        <dbReference type="Proteomes" id="UP000318313"/>
    </source>
</evidence>
<evidence type="ECO:0000256" key="1">
    <source>
        <dbReference type="ARBA" id="ARBA00022574"/>
    </source>
</evidence>
<feature type="compositionally biased region" description="Pro residues" evidence="4">
    <location>
        <begin position="235"/>
        <end position="248"/>
    </location>
</feature>
<name>A0A518IIX8_9PLAN</name>
<evidence type="ECO:0000256" key="4">
    <source>
        <dbReference type="SAM" id="MobiDB-lite"/>
    </source>
</evidence>
<gene>
    <name evidence="7" type="primary">pkn1_7</name>
    <name evidence="7" type="ORF">Enr17x_51260</name>
</gene>
<feature type="repeat" description="WD" evidence="3">
    <location>
        <begin position="701"/>
        <end position="742"/>
    </location>
</feature>
<sequence length="1369" mass="152608">MTKFDPYQRWLGIPPQDQPPHFYRLLGLELFEEDPEVIKAAAENAIAFIQQNAFGEELQKSQRLLKDIEKVAAYLMSPPHKAKYDKKLKAKLGMSPPEVTAPEAPTQSTSPQPKTAAPTSPSSQESPRPIQVDSQSAVSTLEKSKRASKIKLAGFEISYPAAAVGIAVFLAVAILLGMQFMGTDSAQPTSVAKQPPAPAATSESPKPQTPQNPALVAKANKPVPKPLKQPEDPKPAPPKPDAPLPPPAEEFAGRFTVRADTFNKKPGQQLPDVTVDLLYQPGLKKEGRIKLGTFITDANGQGELKVKLTPQQQTGKFLVKLTRKNESWERKLDHFPNELTQTLKIPVQAEPEYLNPQWIEQRLTEVNLDDLIAEYRKVNDPAVQAVASALDLSRHILHDHPEALREQLQLRLQSHQEPELAVFQTLPNEKIQIRSEWPTFHQAGGPLVRTIDKASGFGNCLAVTPDGQYAVSEKNDKLLRIWDLSTGELIRSLKGHTNSTTCVAVTPDGKYIVSGSDDKTLKVWEFETGKLIHTLQGHPESVTCLAVSPDGKHVISGDSDKSLKLWDLKSGKLIRTNSRHKQGVTSVVISQDGKTILSSSDESLILSNFETGKGIRELKSGHGSFREFTVTPSATILVSGGGQPKVWELTTGRQIMNLECDRIESLTCLAVSQDRMQVIAGMYPNSLILYDLVSGKQIRKFKGHSDRINSVIFLPDGKHFISGSLDKTLKLWNLENNYPVPFPETHLRPVNGMAISPDGKQALSGSDTELKVWDLQKGELQNNFKETLHHNTWISYLPDQRFAISGSGSLFTGWDLTTGTMTHKFNADQVFSNLAVSPDGSYGITESQDNRTKWNEIYVWDLANRKQIHVLEGHEKRIACLAVSADNRQLFSGSKNELKVWDLETGKLLHTYQDQIGLIRCLALSHDGKYALTSAYVDKQRAIQFWDLINRKRVHSLKGHTSIIQCLAISPDGTFAASYAPDHTIRLWDPLKGKLLATYHFDDYANKIDIGPDNRTLLVGCRSGRVHKFRIVMPGEVIQPASPVLAEQSTQNSTAQIQQTAIAKTLDRKVKIINSLEMHFALIPAGKFIMGSGKSAAEIAQQFDSNPSYFENERPQHEVQIEKPFYMGMHEVTIDDFKQFINMTGYKTDLERSGRGGAGWDDYSQKFRTGIADFNWAKTGWSKSNFHPVVNVSWNDAVSFCKWLSQREKATYRLPTEAEWEYTCRAGTTSLFYYGNDPEAMAPFGNIWDKTANQQFQVNYANLKGISAEDNFAFTAPVGSFKPNFWSIYDMHGNVMEWCSDWMGDEYYNTLKGKVVSDPRGPETGSDRVLRGGCWSFFPQHARAASRSKLAPSRSAHNVGFRVVLEIEP</sequence>
<keyword evidence="1 3" id="KW-0853">WD repeat</keyword>